<proteinExistence type="predicted"/>
<gene>
    <name evidence="2" type="ORF">L3Y34_009881</name>
</gene>
<protein>
    <submittedName>
        <fullName evidence="2">Uncharacterized protein</fullName>
    </submittedName>
</protein>
<dbReference type="Proteomes" id="UP000827892">
    <property type="component" value="Chromosome V"/>
</dbReference>
<evidence type="ECO:0000256" key="1">
    <source>
        <dbReference type="SAM" id="Coils"/>
    </source>
</evidence>
<dbReference type="EMBL" id="CP090895">
    <property type="protein sequence ID" value="ULT92401.1"/>
    <property type="molecule type" value="Genomic_DNA"/>
</dbReference>
<keyword evidence="1" id="KW-0175">Coiled coil</keyword>
<dbReference type="AlphaFoldDB" id="A0AAE9D2Y3"/>
<feature type="coiled-coil region" evidence="1">
    <location>
        <begin position="48"/>
        <end position="76"/>
    </location>
</feature>
<organism evidence="2 3">
    <name type="scientific">Caenorhabditis briggsae</name>
    <dbReference type="NCBI Taxonomy" id="6238"/>
    <lineage>
        <taxon>Eukaryota</taxon>
        <taxon>Metazoa</taxon>
        <taxon>Ecdysozoa</taxon>
        <taxon>Nematoda</taxon>
        <taxon>Chromadorea</taxon>
        <taxon>Rhabditida</taxon>
        <taxon>Rhabditina</taxon>
        <taxon>Rhabditomorpha</taxon>
        <taxon>Rhabditoidea</taxon>
        <taxon>Rhabditidae</taxon>
        <taxon>Peloderinae</taxon>
        <taxon>Caenorhabditis</taxon>
    </lineage>
</organism>
<sequence length="76" mass="9225">MDYKFHKKPKKTLIKLNQKAMCEGDDCLAVVLKVSMKIHRKSGKKFCRSYYEKLRKREEKEKKEEEEDKIVEIEEM</sequence>
<reference evidence="2 3" key="1">
    <citation type="submission" date="2022-02" db="EMBL/GenBank/DDBJ databases">
        <title>Chromosome-level reference genomes for two strains of Caenorhabditis briggsae: an improved platform for comparative genomics.</title>
        <authorList>
            <person name="Stevens L."/>
            <person name="Andersen E.C."/>
        </authorList>
    </citation>
    <scope>NUCLEOTIDE SEQUENCE [LARGE SCALE GENOMIC DNA]</scope>
    <source>
        <strain evidence="2">QX1410_ONT</strain>
        <tissue evidence="2">Whole-organism</tissue>
    </source>
</reference>
<evidence type="ECO:0000313" key="3">
    <source>
        <dbReference type="Proteomes" id="UP000827892"/>
    </source>
</evidence>
<name>A0AAE9D2Y3_CAEBR</name>
<accession>A0AAE9D2Y3</accession>
<evidence type="ECO:0000313" key="2">
    <source>
        <dbReference type="EMBL" id="ULT92401.1"/>
    </source>
</evidence>